<evidence type="ECO:0000313" key="3">
    <source>
        <dbReference type="Proteomes" id="UP000272729"/>
    </source>
</evidence>
<reference evidence="2 3" key="1">
    <citation type="submission" date="2018-10" db="EMBL/GenBank/DDBJ databases">
        <title>Sequencing the genomes of 1000 actinobacteria strains.</title>
        <authorList>
            <person name="Klenk H.-P."/>
        </authorList>
    </citation>
    <scope>NUCLEOTIDE SEQUENCE [LARGE SCALE GENOMIC DNA]</scope>
    <source>
        <strain evidence="2 3">DSM 43911</strain>
    </source>
</reference>
<name>A0A495XCU7_9PSEU</name>
<dbReference type="AlphaFoldDB" id="A0A495XCU7"/>
<dbReference type="EMBL" id="RBXR01000001">
    <property type="protein sequence ID" value="RKT69358.1"/>
    <property type="molecule type" value="Genomic_DNA"/>
</dbReference>
<gene>
    <name evidence="2" type="ORF">DFJ66_2577</name>
</gene>
<dbReference type="Proteomes" id="UP000272729">
    <property type="component" value="Unassembled WGS sequence"/>
</dbReference>
<keyword evidence="3" id="KW-1185">Reference proteome</keyword>
<feature type="region of interest" description="Disordered" evidence="1">
    <location>
        <begin position="114"/>
        <end position="135"/>
    </location>
</feature>
<comment type="caution">
    <text evidence="2">The sequence shown here is derived from an EMBL/GenBank/DDBJ whole genome shotgun (WGS) entry which is preliminary data.</text>
</comment>
<proteinExistence type="predicted"/>
<accession>A0A495XCU7</accession>
<evidence type="ECO:0000256" key="1">
    <source>
        <dbReference type="SAM" id="MobiDB-lite"/>
    </source>
</evidence>
<organism evidence="2 3">
    <name type="scientific">Saccharothrix variisporea</name>
    <dbReference type="NCBI Taxonomy" id="543527"/>
    <lineage>
        <taxon>Bacteria</taxon>
        <taxon>Bacillati</taxon>
        <taxon>Actinomycetota</taxon>
        <taxon>Actinomycetes</taxon>
        <taxon>Pseudonocardiales</taxon>
        <taxon>Pseudonocardiaceae</taxon>
        <taxon>Saccharothrix</taxon>
    </lineage>
</organism>
<protein>
    <submittedName>
        <fullName evidence="2">Uncharacterized protein</fullName>
    </submittedName>
</protein>
<evidence type="ECO:0000313" key="2">
    <source>
        <dbReference type="EMBL" id="RKT69358.1"/>
    </source>
</evidence>
<sequence>MAPRIRMPSTRDLPEGPRREFVEELFSYYRDAGRPTLRHISDFIATNDDLAGTASKETVRRMLQGLTVPAQWETAHTVFLALCHLAGHDPDESRQTDGWGETRRSVIKDLWNSAIDELDEPSPSPATAWRDEPPF</sequence>